<dbReference type="EMBL" id="FOOU01000003">
    <property type="protein sequence ID" value="SFG06655.1"/>
    <property type="molecule type" value="Genomic_DNA"/>
</dbReference>
<sequence>MDTVKHNLTNLFLQLGLSAESKDIDAFVKQHSLDDGVALEDAAFWNEAQSQFIRESRANDADWSEMVDELDTLLRDKK</sequence>
<dbReference type="STRING" id="1045558.SAMN05216175_10386"/>
<proteinExistence type="predicted"/>
<evidence type="ECO:0008006" key="3">
    <source>
        <dbReference type="Google" id="ProtNLM"/>
    </source>
</evidence>
<organism evidence="1 2">
    <name type="scientific">Neptunomonas qingdaonensis</name>
    <dbReference type="NCBI Taxonomy" id="1045558"/>
    <lineage>
        <taxon>Bacteria</taxon>
        <taxon>Pseudomonadati</taxon>
        <taxon>Pseudomonadota</taxon>
        <taxon>Gammaproteobacteria</taxon>
        <taxon>Oceanospirillales</taxon>
        <taxon>Oceanospirillaceae</taxon>
        <taxon>Neptunomonas</taxon>
    </lineage>
</organism>
<evidence type="ECO:0000313" key="1">
    <source>
        <dbReference type="EMBL" id="SFG06655.1"/>
    </source>
</evidence>
<dbReference type="OrthoDB" id="5828847at2"/>
<accession>A0A1I2NRN3</accession>
<dbReference type="Pfam" id="PF10982">
    <property type="entry name" value="DUF2789"/>
    <property type="match status" value="1"/>
</dbReference>
<dbReference type="RefSeq" id="WP_090725508.1">
    <property type="nucleotide sequence ID" value="NZ_FOOU01000003.1"/>
</dbReference>
<gene>
    <name evidence="1" type="ORF">SAMN05216175_10386</name>
</gene>
<dbReference type="InterPro" id="IPR038086">
    <property type="entry name" value="DUF2789_sf"/>
</dbReference>
<name>A0A1I2NRN3_9GAMM</name>
<reference evidence="2" key="1">
    <citation type="submission" date="2016-10" db="EMBL/GenBank/DDBJ databases">
        <authorList>
            <person name="Varghese N."/>
            <person name="Submissions S."/>
        </authorList>
    </citation>
    <scope>NUCLEOTIDE SEQUENCE [LARGE SCALE GENOMIC DNA]</scope>
    <source>
        <strain evidence="2">CGMCC 1.10971</strain>
    </source>
</reference>
<dbReference type="InterPro" id="IPR021250">
    <property type="entry name" value="DUF2789"/>
</dbReference>
<protein>
    <recommendedName>
        <fullName evidence="3">DUF2789 domain-containing protein</fullName>
    </recommendedName>
</protein>
<evidence type="ECO:0000313" key="2">
    <source>
        <dbReference type="Proteomes" id="UP000198623"/>
    </source>
</evidence>
<dbReference type="AlphaFoldDB" id="A0A1I2NRN3"/>
<dbReference type="Gene3D" id="1.10.10.1130">
    <property type="entry name" value="Uncharacterised protein PF10982, DUF2789"/>
    <property type="match status" value="1"/>
</dbReference>
<dbReference type="Proteomes" id="UP000198623">
    <property type="component" value="Unassembled WGS sequence"/>
</dbReference>
<keyword evidence="2" id="KW-1185">Reference proteome</keyword>